<sequence length="101" mass="11738">MPLLDHFTSHKWPSTPFKYFMQFDLIIRPGPHVLHAQNQDDRLFLVNIEPVEPIGYTISIVCIHPNAVESYYRCSVVFSWFMGNHQISTLDDMICLCSEPP</sequence>
<dbReference type="EMBL" id="BQKI01000076">
    <property type="protein sequence ID" value="GJN23924.1"/>
    <property type="molecule type" value="Genomic_DNA"/>
</dbReference>
<dbReference type="SUPFAM" id="SSF49599">
    <property type="entry name" value="TRAF domain-like"/>
    <property type="match status" value="1"/>
</dbReference>
<evidence type="ECO:0000313" key="2">
    <source>
        <dbReference type="Proteomes" id="UP001054889"/>
    </source>
</evidence>
<keyword evidence="2" id="KW-1185">Reference proteome</keyword>
<dbReference type="Proteomes" id="UP001054889">
    <property type="component" value="Unassembled WGS sequence"/>
</dbReference>
<proteinExistence type="predicted"/>
<comment type="caution">
    <text evidence="1">The sequence shown here is derived from an EMBL/GenBank/DDBJ whole genome shotgun (WGS) entry which is preliminary data.</text>
</comment>
<organism evidence="1 2">
    <name type="scientific">Eleusine coracana subsp. coracana</name>
    <dbReference type="NCBI Taxonomy" id="191504"/>
    <lineage>
        <taxon>Eukaryota</taxon>
        <taxon>Viridiplantae</taxon>
        <taxon>Streptophyta</taxon>
        <taxon>Embryophyta</taxon>
        <taxon>Tracheophyta</taxon>
        <taxon>Spermatophyta</taxon>
        <taxon>Magnoliopsida</taxon>
        <taxon>Liliopsida</taxon>
        <taxon>Poales</taxon>
        <taxon>Poaceae</taxon>
        <taxon>PACMAD clade</taxon>
        <taxon>Chloridoideae</taxon>
        <taxon>Cynodonteae</taxon>
        <taxon>Eleusininae</taxon>
        <taxon>Eleusine</taxon>
    </lineage>
</organism>
<protein>
    <submittedName>
        <fullName evidence="1">Uncharacterized protein</fullName>
    </submittedName>
</protein>
<gene>
    <name evidence="1" type="primary">gb11618</name>
    <name evidence="1" type="ORF">PR202_gb11618</name>
</gene>
<evidence type="ECO:0000313" key="1">
    <source>
        <dbReference type="EMBL" id="GJN23924.1"/>
    </source>
</evidence>
<name>A0AAV5EKP0_ELECO</name>
<reference evidence="1" key="2">
    <citation type="submission" date="2021-12" db="EMBL/GenBank/DDBJ databases">
        <title>Resequencing data analysis of finger millet.</title>
        <authorList>
            <person name="Hatakeyama M."/>
            <person name="Aluri S."/>
            <person name="Balachadran M.T."/>
            <person name="Sivarajan S.R."/>
            <person name="Poveda L."/>
            <person name="Shimizu-Inatsugi R."/>
            <person name="Schlapbach R."/>
            <person name="Sreeman S.M."/>
            <person name="Shimizu K.K."/>
        </authorList>
    </citation>
    <scope>NUCLEOTIDE SEQUENCE</scope>
</reference>
<dbReference type="AlphaFoldDB" id="A0AAV5EKP0"/>
<reference evidence="1" key="1">
    <citation type="journal article" date="2018" name="DNA Res.">
        <title>Multiple hybrid de novo genome assembly of finger millet, an orphan allotetraploid crop.</title>
        <authorList>
            <person name="Hatakeyama M."/>
            <person name="Aluri S."/>
            <person name="Balachadran M.T."/>
            <person name="Sivarajan S.R."/>
            <person name="Patrignani A."/>
            <person name="Gruter S."/>
            <person name="Poveda L."/>
            <person name="Shimizu-Inatsugi R."/>
            <person name="Baeten J."/>
            <person name="Francoijs K.J."/>
            <person name="Nataraja K.N."/>
            <person name="Reddy Y.A.N."/>
            <person name="Phadnis S."/>
            <person name="Ravikumar R.L."/>
            <person name="Schlapbach R."/>
            <person name="Sreeman S.M."/>
            <person name="Shimizu K.K."/>
        </authorList>
    </citation>
    <scope>NUCLEOTIDE SEQUENCE</scope>
</reference>
<accession>A0AAV5EKP0</accession>